<dbReference type="AlphaFoldDB" id="A0A8H6M098"/>
<comment type="caution">
    <text evidence="1">The sequence shown here is derived from an EMBL/GenBank/DDBJ whole genome shotgun (WGS) entry which is preliminary data.</text>
</comment>
<organism evidence="1 2">
    <name type="scientific">Ephemerocybe angulata</name>
    <dbReference type="NCBI Taxonomy" id="980116"/>
    <lineage>
        <taxon>Eukaryota</taxon>
        <taxon>Fungi</taxon>
        <taxon>Dikarya</taxon>
        <taxon>Basidiomycota</taxon>
        <taxon>Agaricomycotina</taxon>
        <taxon>Agaricomycetes</taxon>
        <taxon>Agaricomycetidae</taxon>
        <taxon>Agaricales</taxon>
        <taxon>Agaricineae</taxon>
        <taxon>Psathyrellaceae</taxon>
        <taxon>Ephemerocybe</taxon>
    </lineage>
</organism>
<dbReference type="EMBL" id="JACGCI010000055">
    <property type="protein sequence ID" value="KAF6750648.1"/>
    <property type="molecule type" value="Genomic_DNA"/>
</dbReference>
<name>A0A8H6M098_9AGAR</name>
<proteinExistence type="predicted"/>
<dbReference type="Proteomes" id="UP000521943">
    <property type="component" value="Unassembled WGS sequence"/>
</dbReference>
<accession>A0A8H6M098</accession>
<protein>
    <submittedName>
        <fullName evidence="1">Uncharacterized protein</fullName>
    </submittedName>
</protein>
<keyword evidence="2" id="KW-1185">Reference proteome</keyword>
<reference evidence="1 2" key="1">
    <citation type="submission" date="2020-07" db="EMBL/GenBank/DDBJ databases">
        <title>Comparative genomics of pyrophilous fungi reveals a link between fire events and developmental genes.</title>
        <authorList>
            <consortium name="DOE Joint Genome Institute"/>
            <person name="Steindorff A.S."/>
            <person name="Carver A."/>
            <person name="Calhoun S."/>
            <person name="Stillman K."/>
            <person name="Liu H."/>
            <person name="Lipzen A."/>
            <person name="Pangilinan J."/>
            <person name="Labutti K."/>
            <person name="Bruns T.D."/>
            <person name="Grigoriev I.V."/>
        </authorList>
    </citation>
    <scope>NUCLEOTIDE SEQUENCE [LARGE SCALE GENOMIC DNA]</scope>
    <source>
        <strain evidence="1 2">CBS 144469</strain>
    </source>
</reference>
<sequence length="121" mass="13625">MIRLVCNTCCAFCVRAQKSESVCICRRSSNFETCVYVCRLVVFPWTSVDLALGYVSSETRLVSRNGALHGVVGPECVLRMGKCYGRGVTKDRWVWMEGDGRWCCFTRHGKVCLGSVLNDRD</sequence>
<gene>
    <name evidence="1" type="ORF">DFP72DRAFT_909719</name>
</gene>
<evidence type="ECO:0000313" key="2">
    <source>
        <dbReference type="Proteomes" id="UP000521943"/>
    </source>
</evidence>
<evidence type="ECO:0000313" key="1">
    <source>
        <dbReference type="EMBL" id="KAF6750648.1"/>
    </source>
</evidence>